<protein>
    <submittedName>
        <fullName evidence="4">Cyclase/dehydrase</fullName>
    </submittedName>
</protein>
<feature type="chain" id="PRO_5002673829" evidence="2">
    <location>
        <begin position="21"/>
        <end position="190"/>
    </location>
</feature>
<keyword evidence="2" id="KW-0732">Signal</keyword>
<dbReference type="InterPro" id="IPR023393">
    <property type="entry name" value="START-like_dom_sf"/>
</dbReference>
<evidence type="ECO:0000256" key="2">
    <source>
        <dbReference type="SAM" id="SignalP"/>
    </source>
</evidence>
<dbReference type="RefSeq" id="WP_011903886.1">
    <property type="nucleotide sequence ID" value="NC_009379.1"/>
</dbReference>
<dbReference type="GeneID" id="31482443"/>
<dbReference type="InterPro" id="IPR005031">
    <property type="entry name" value="COQ10_START"/>
</dbReference>
<dbReference type="Pfam" id="PF03364">
    <property type="entry name" value="Polyketide_cyc"/>
    <property type="match status" value="1"/>
</dbReference>
<evidence type="ECO:0000256" key="1">
    <source>
        <dbReference type="ARBA" id="ARBA00008918"/>
    </source>
</evidence>
<proteinExistence type="inferred from homology"/>
<evidence type="ECO:0000259" key="3">
    <source>
        <dbReference type="Pfam" id="PF03364"/>
    </source>
</evidence>
<dbReference type="PANTHER" id="PTHR34060">
    <property type="entry name" value="POLYKETIDE CYCLASE / DEHYDRASE AND LIPID TRANSPORT PROTEIN"/>
    <property type="match status" value="1"/>
</dbReference>
<gene>
    <name evidence="4" type="ordered locus">Pnuc_2052</name>
</gene>
<dbReference type="PANTHER" id="PTHR34060:SF1">
    <property type="entry name" value="POLYKETIDE CYCLASE _ DEHYDRASE AND LIPID TRANSPORT PROTEIN"/>
    <property type="match status" value="1"/>
</dbReference>
<dbReference type="Proteomes" id="UP000000231">
    <property type="component" value="Chromosome"/>
</dbReference>
<comment type="similarity">
    <text evidence="1">Belongs to the ribosome association toxin RatA family.</text>
</comment>
<dbReference type="eggNOG" id="ENOG50344GN">
    <property type="taxonomic scope" value="Bacteria"/>
</dbReference>
<name>A4T0J9_POLAQ</name>
<dbReference type="SUPFAM" id="SSF55961">
    <property type="entry name" value="Bet v1-like"/>
    <property type="match status" value="1"/>
</dbReference>
<feature type="signal peptide" evidence="2">
    <location>
        <begin position="1"/>
        <end position="20"/>
    </location>
</feature>
<accession>A4T0J9</accession>
<dbReference type="Gene3D" id="3.30.530.20">
    <property type="match status" value="1"/>
</dbReference>
<evidence type="ECO:0000313" key="5">
    <source>
        <dbReference type="Proteomes" id="UP000000231"/>
    </source>
</evidence>
<dbReference type="KEGG" id="pnu:Pnuc_2052"/>
<dbReference type="HOGENOM" id="CLU_096459_0_0_4"/>
<dbReference type="AlphaFoldDB" id="A4T0J9"/>
<reference evidence="4 5" key="1">
    <citation type="journal article" date="2012" name="Stand. Genomic Sci.">
        <title>Complete genome sequence of Polynucleobacter necessarius subsp. asymbioticus type strain (QLW-P1DMWA-1(T)).</title>
        <authorList>
            <person name="Meincke L."/>
            <person name="Copeland A."/>
            <person name="Lapidus A."/>
            <person name="Lucas S."/>
            <person name="Berry K.W."/>
            <person name="Del Rio T.G."/>
            <person name="Hammon N."/>
            <person name="Dalin E."/>
            <person name="Tice H."/>
            <person name="Pitluck S."/>
            <person name="Richardson P."/>
            <person name="Bruce D."/>
            <person name="Goodwin L."/>
            <person name="Han C."/>
            <person name="Tapia R."/>
            <person name="Detter J.C."/>
            <person name="Schmutz J."/>
            <person name="Brettin T."/>
            <person name="Larimer F."/>
            <person name="Land M."/>
            <person name="Hauser L."/>
            <person name="Kyrpides N.C."/>
            <person name="Ivanova N."/>
            <person name="Goker M."/>
            <person name="Woyke T."/>
            <person name="Wu Q.L."/>
            <person name="Pockl M."/>
            <person name="Hahn M.W."/>
            <person name="Klenk H.P."/>
        </authorList>
    </citation>
    <scope>NUCLEOTIDE SEQUENCE [LARGE SCALE GENOMIC DNA]</scope>
    <source>
        <strain evidence="5">DSM 18221 / CIP 109841 / QLW-P1DMWA-1</strain>
    </source>
</reference>
<sequence>MKWMFTLVLTFFFFISQSFAQENSNPFDVQVGVTPIDGRFHVQASYSVPMNICSAYTFITDYEGSKNIPGIVEAKVISRVGNKVRVYRVIEEQILFFPIEMKSTVEYTELPNRSLTFEQISGDTRSYKGTWKLVEEKEKTLFKYDAQIEPNSIIPSAIIEYFIKNSMRGRFESMAQRASEYKPIQTVACK</sequence>
<feature type="domain" description="Coenzyme Q-binding protein COQ10 START" evidence="3">
    <location>
        <begin position="52"/>
        <end position="162"/>
    </location>
</feature>
<keyword evidence="5" id="KW-1185">Reference proteome</keyword>
<dbReference type="EMBL" id="CP000655">
    <property type="protein sequence ID" value="ABP35263.1"/>
    <property type="molecule type" value="Genomic_DNA"/>
</dbReference>
<evidence type="ECO:0000313" key="4">
    <source>
        <dbReference type="EMBL" id="ABP35263.1"/>
    </source>
</evidence>
<organism evidence="4 5">
    <name type="scientific">Polynucleobacter asymbioticus (strain DSM 18221 / CIP 109841 / QLW-P1DMWA-1)</name>
    <name type="common">Polynucleobacter necessarius subsp. asymbioticus</name>
    <dbReference type="NCBI Taxonomy" id="312153"/>
    <lineage>
        <taxon>Bacteria</taxon>
        <taxon>Pseudomonadati</taxon>
        <taxon>Pseudomonadota</taxon>
        <taxon>Betaproteobacteria</taxon>
        <taxon>Burkholderiales</taxon>
        <taxon>Burkholderiaceae</taxon>
        <taxon>Polynucleobacter</taxon>
    </lineage>
</organism>